<evidence type="ECO:0000256" key="1">
    <source>
        <dbReference type="SAM" id="MobiDB-lite"/>
    </source>
</evidence>
<evidence type="ECO:0000313" key="2">
    <source>
        <dbReference type="EMBL" id="CAJ1957921.1"/>
    </source>
</evidence>
<comment type="caution">
    <text evidence="2">The sequence shown here is derived from an EMBL/GenBank/DDBJ whole genome shotgun (WGS) entry which is preliminary data.</text>
</comment>
<dbReference type="Proteomes" id="UP001295423">
    <property type="component" value="Unassembled WGS sequence"/>
</dbReference>
<feature type="compositionally biased region" description="Polar residues" evidence="1">
    <location>
        <begin position="207"/>
        <end position="234"/>
    </location>
</feature>
<dbReference type="EMBL" id="CAKOGP040001958">
    <property type="protein sequence ID" value="CAJ1957921.1"/>
    <property type="molecule type" value="Genomic_DNA"/>
</dbReference>
<protein>
    <submittedName>
        <fullName evidence="2">Uncharacterized protein</fullName>
    </submittedName>
</protein>
<dbReference type="Gene3D" id="1.10.490.10">
    <property type="entry name" value="Globins"/>
    <property type="match status" value="1"/>
</dbReference>
<accession>A0AAD2JKD3</accession>
<feature type="region of interest" description="Disordered" evidence="1">
    <location>
        <begin position="207"/>
        <end position="237"/>
    </location>
</feature>
<dbReference type="AlphaFoldDB" id="A0AAD2JKD3"/>
<sequence length="384" mass="42101">MMYNESKSPLAALTRQIGGEGQIISLIMTFSESVLQDLDMEAAFKGMDAEALADHMTNLITRVFGYTKKSSMTNSIIRCQIVLRSYALFELGLSRGQLHKLQLHFESAMRDSKVEGDVFEHCKDRFTDICIMFNSRSRSLQRSSSSNSIHDPAGIMIRAASNDRLKGGLQRSSSSRLINDPARTMSKNRLIGGLQRSASVRSILNDPAKTTTVPRPSSKNSLKGCFQRSSSSRSIRNDPAKIIMVRNASNDRLKGGLQRSSSSRSILNDQSKIVMARAASSDLFKGLQRSSSSRSAMLSDPARVMMVQAASNDGLKQGGLQRSSSSRSILNDPTKTSSSSRAILDDRAKILMIRAASNRRECTIVNAHRASNIRCLLPNKAAAC</sequence>
<proteinExistence type="predicted"/>
<dbReference type="GO" id="GO:0020037">
    <property type="term" value="F:heme binding"/>
    <property type="evidence" value="ECO:0007669"/>
    <property type="project" value="InterPro"/>
</dbReference>
<dbReference type="GO" id="GO:0019825">
    <property type="term" value="F:oxygen binding"/>
    <property type="evidence" value="ECO:0007669"/>
    <property type="project" value="InterPro"/>
</dbReference>
<organism evidence="2 3">
    <name type="scientific">Cylindrotheca closterium</name>
    <dbReference type="NCBI Taxonomy" id="2856"/>
    <lineage>
        <taxon>Eukaryota</taxon>
        <taxon>Sar</taxon>
        <taxon>Stramenopiles</taxon>
        <taxon>Ochrophyta</taxon>
        <taxon>Bacillariophyta</taxon>
        <taxon>Bacillariophyceae</taxon>
        <taxon>Bacillariophycidae</taxon>
        <taxon>Bacillariales</taxon>
        <taxon>Bacillariaceae</taxon>
        <taxon>Cylindrotheca</taxon>
    </lineage>
</organism>
<feature type="compositionally biased region" description="Polar residues" evidence="1">
    <location>
        <begin position="329"/>
        <end position="341"/>
    </location>
</feature>
<reference evidence="2" key="1">
    <citation type="submission" date="2023-08" db="EMBL/GenBank/DDBJ databases">
        <authorList>
            <person name="Audoor S."/>
            <person name="Bilcke G."/>
        </authorList>
    </citation>
    <scope>NUCLEOTIDE SEQUENCE</scope>
</reference>
<gene>
    <name evidence="2" type="ORF">CYCCA115_LOCUS16943</name>
</gene>
<keyword evidence="3" id="KW-1185">Reference proteome</keyword>
<name>A0AAD2JKD3_9STRA</name>
<dbReference type="InterPro" id="IPR012292">
    <property type="entry name" value="Globin/Proto"/>
</dbReference>
<evidence type="ECO:0000313" key="3">
    <source>
        <dbReference type="Proteomes" id="UP001295423"/>
    </source>
</evidence>
<feature type="region of interest" description="Disordered" evidence="1">
    <location>
        <begin position="312"/>
        <end position="341"/>
    </location>
</feature>